<dbReference type="InterPro" id="IPR036638">
    <property type="entry name" value="HLH_DNA-bd_sf"/>
</dbReference>
<dbReference type="GO" id="GO:0005634">
    <property type="term" value="C:nucleus"/>
    <property type="evidence" value="ECO:0007669"/>
    <property type="project" value="UniProtKB-SubCell"/>
</dbReference>
<dbReference type="PROSITE" id="PS50888">
    <property type="entry name" value="BHLH"/>
    <property type="match status" value="1"/>
</dbReference>
<gene>
    <name evidence="7" type="ORF">WN944_013210</name>
</gene>
<evidence type="ECO:0000256" key="2">
    <source>
        <dbReference type="ARBA" id="ARBA00023015"/>
    </source>
</evidence>
<keyword evidence="8" id="KW-1185">Reference proteome</keyword>
<feature type="compositionally biased region" description="Polar residues" evidence="5">
    <location>
        <begin position="1"/>
        <end position="13"/>
    </location>
</feature>
<dbReference type="InterPro" id="IPR013078">
    <property type="entry name" value="His_Pase_superF_clade-1"/>
</dbReference>
<dbReference type="PANTHER" id="PTHR47580:SF1">
    <property type="entry name" value="PHOSPHOGLYCERATE MUTASE FAMILY PROTEIN"/>
    <property type="match status" value="1"/>
</dbReference>
<organism evidence="7 8">
    <name type="scientific">Citrus x changshan-huyou</name>
    <dbReference type="NCBI Taxonomy" id="2935761"/>
    <lineage>
        <taxon>Eukaryota</taxon>
        <taxon>Viridiplantae</taxon>
        <taxon>Streptophyta</taxon>
        <taxon>Embryophyta</taxon>
        <taxon>Tracheophyta</taxon>
        <taxon>Spermatophyta</taxon>
        <taxon>Magnoliopsida</taxon>
        <taxon>eudicotyledons</taxon>
        <taxon>Gunneridae</taxon>
        <taxon>Pentapetalae</taxon>
        <taxon>rosids</taxon>
        <taxon>malvids</taxon>
        <taxon>Sapindales</taxon>
        <taxon>Rutaceae</taxon>
        <taxon>Aurantioideae</taxon>
        <taxon>Citrus</taxon>
    </lineage>
</organism>
<evidence type="ECO:0000256" key="3">
    <source>
        <dbReference type="ARBA" id="ARBA00023163"/>
    </source>
</evidence>
<dbReference type="AlphaFoldDB" id="A0AAP0M5F0"/>
<evidence type="ECO:0000256" key="1">
    <source>
        <dbReference type="ARBA" id="ARBA00004123"/>
    </source>
</evidence>
<dbReference type="Gene3D" id="4.10.280.10">
    <property type="entry name" value="Helix-loop-helix DNA-binding domain"/>
    <property type="match status" value="1"/>
</dbReference>
<dbReference type="InterPro" id="IPR011598">
    <property type="entry name" value="bHLH_dom"/>
</dbReference>
<name>A0AAP0M5F0_9ROSI</name>
<dbReference type="SMART" id="SM00353">
    <property type="entry name" value="HLH"/>
    <property type="match status" value="1"/>
</dbReference>
<feature type="region of interest" description="Disordered" evidence="5">
    <location>
        <begin position="1"/>
        <end position="21"/>
    </location>
</feature>
<comment type="caution">
    <text evidence="7">The sequence shown here is derived from an EMBL/GenBank/DDBJ whole genome shotgun (WGS) entry which is preliminary data.</text>
</comment>
<keyword evidence="4" id="KW-0539">Nucleus</keyword>
<dbReference type="FunFam" id="4.10.280.10:FF:000146">
    <property type="entry name" value="Transcription factor bHLH162"/>
    <property type="match status" value="1"/>
</dbReference>
<accession>A0AAP0M5F0</accession>
<dbReference type="GO" id="GO:0046983">
    <property type="term" value="F:protein dimerization activity"/>
    <property type="evidence" value="ECO:0007669"/>
    <property type="project" value="InterPro"/>
</dbReference>
<evidence type="ECO:0000259" key="6">
    <source>
        <dbReference type="PROSITE" id="PS50888"/>
    </source>
</evidence>
<dbReference type="Pfam" id="PF00010">
    <property type="entry name" value="HLH"/>
    <property type="match status" value="1"/>
</dbReference>
<dbReference type="Proteomes" id="UP001428341">
    <property type="component" value="Unassembled WGS sequence"/>
</dbReference>
<sequence length="530" mass="59390">MTPKLPSSTYENPNHSHKPISRRHLLPALTLSISLTSQLNPFSVQVAGARGLFQMPPLRLSNRYYLVRAGESEYESLGIVNTNPVAKTSVDSGLSETGKKQTATAAFKLKAMAACDRGCWIWPSITQRAYQAAEVIASVNGISRSYIVPEYSFLDARGLGSYEGKKLESVSESVHMSQDPHGCPIAFFGMVKVYVSDGISPTIKPPPTDDGTPNESVADVFVRVTQLMSILETQYSEDTVIIVSPDSDNLSILQAGLIGLDLRRHRELSFAPGEVRFVDTNSIPTYKQPASADYKLISADKQGSINKKYLYSLNPQEFECKRYKNSLDSSNSLCSLSFWREEVHREWRRMKKRSDQSSKPDRKTIEKNRRDHMKSLCFKLSSLIPSHHFKASKDMISQQDQLDLASCYIKQLRERVDKLKGMKERAMKSIKPNSINNIMDETNDFCSNLPVVELRDLGSSIEVILISGLQRSFMLYEVISILEEEGAEVVSASFSTVGDKVFHSVHAQVKISRLGVETSRVCQRLHDLVF</sequence>
<evidence type="ECO:0000256" key="4">
    <source>
        <dbReference type="ARBA" id="ARBA00023242"/>
    </source>
</evidence>
<protein>
    <recommendedName>
        <fullName evidence="6">BHLH domain-containing protein</fullName>
    </recommendedName>
</protein>
<evidence type="ECO:0000313" key="7">
    <source>
        <dbReference type="EMBL" id="KAK9198027.1"/>
    </source>
</evidence>
<evidence type="ECO:0000256" key="5">
    <source>
        <dbReference type="SAM" id="MobiDB-lite"/>
    </source>
</evidence>
<dbReference type="Pfam" id="PF00300">
    <property type="entry name" value="His_Phos_1"/>
    <property type="match status" value="1"/>
</dbReference>
<keyword evidence="3" id="KW-0804">Transcription</keyword>
<feature type="domain" description="BHLH" evidence="6">
    <location>
        <begin position="357"/>
        <end position="412"/>
    </location>
</feature>
<dbReference type="Gene3D" id="3.40.50.1240">
    <property type="entry name" value="Phosphoglycerate mutase-like"/>
    <property type="match status" value="1"/>
</dbReference>
<comment type="subcellular location">
    <subcellularLocation>
        <location evidence="1">Nucleus</location>
    </subcellularLocation>
</comment>
<reference evidence="7 8" key="1">
    <citation type="submission" date="2024-05" db="EMBL/GenBank/DDBJ databases">
        <title>Haplotype-resolved chromosome-level genome assembly of Huyou (Citrus changshanensis).</title>
        <authorList>
            <person name="Miao C."/>
            <person name="Chen W."/>
            <person name="Wu Y."/>
            <person name="Wang L."/>
            <person name="Zhao S."/>
            <person name="Grierson D."/>
            <person name="Xu C."/>
            <person name="Chen K."/>
        </authorList>
    </citation>
    <scope>NUCLEOTIDE SEQUENCE [LARGE SCALE GENOMIC DNA]</scope>
    <source>
        <strain evidence="7">01-14</strain>
        <tissue evidence="7">Leaf</tissue>
    </source>
</reference>
<evidence type="ECO:0000313" key="8">
    <source>
        <dbReference type="Proteomes" id="UP001428341"/>
    </source>
</evidence>
<dbReference type="EMBL" id="JBCGBO010000005">
    <property type="protein sequence ID" value="KAK9198027.1"/>
    <property type="molecule type" value="Genomic_DNA"/>
</dbReference>
<dbReference type="SUPFAM" id="SSF47459">
    <property type="entry name" value="HLH, helix-loop-helix DNA-binding domain"/>
    <property type="match status" value="1"/>
</dbReference>
<proteinExistence type="predicted"/>
<keyword evidence="2" id="KW-0805">Transcription regulation</keyword>
<dbReference type="InterPro" id="IPR029033">
    <property type="entry name" value="His_PPase_superfam"/>
</dbReference>
<dbReference type="PANTHER" id="PTHR47580">
    <property type="entry name" value="PHOSPHOGLYCERATE MUTASE FAMILY PROTEIN"/>
    <property type="match status" value="1"/>
</dbReference>
<dbReference type="SUPFAM" id="SSF53254">
    <property type="entry name" value="Phosphoglycerate mutase-like"/>
    <property type="match status" value="1"/>
</dbReference>